<evidence type="ECO:0000256" key="12">
    <source>
        <dbReference type="ARBA" id="ARBA00025536"/>
    </source>
</evidence>
<evidence type="ECO:0000256" key="3">
    <source>
        <dbReference type="ARBA" id="ARBA00022448"/>
    </source>
</evidence>
<evidence type="ECO:0000256" key="5">
    <source>
        <dbReference type="ARBA" id="ARBA00022574"/>
    </source>
</evidence>
<dbReference type="InterPro" id="IPR050844">
    <property type="entry name" value="Coatomer_complex_subunit"/>
</dbReference>
<protein>
    <recommendedName>
        <fullName evidence="13">Coatomer subunit beta'</fullName>
    </recommendedName>
</protein>
<dbReference type="InterPro" id="IPR020472">
    <property type="entry name" value="WD40_PAC1"/>
</dbReference>
<dbReference type="Pfam" id="PF00400">
    <property type="entry name" value="WD40"/>
    <property type="match status" value="6"/>
</dbReference>
<comment type="function">
    <text evidence="12 13">The coatomer is a cytosolic protein complex that binds to dilysine motifs and reversibly associates with Golgi non-clathrin-coated vesicles, which further mediate biosynthetic protein transport from the ER, via the Golgi up to the trans Golgi network. Coatomer complex is required for budding from Golgi membranes, and is essential for the retrograde Golgi-to-ER transport of dilysine-tagged proteins.</text>
</comment>
<dbReference type="Gene3D" id="1.25.40.470">
    <property type="match status" value="1"/>
</dbReference>
<dbReference type="InterPro" id="IPR006692">
    <property type="entry name" value="Beta-prop_COPA/B_2nd"/>
</dbReference>
<dbReference type="OrthoDB" id="10261470at2759"/>
<keyword evidence="7 13" id="KW-0931">ER-Golgi transport</keyword>
<dbReference type="SMART" id="SM00320">
    <property type="entry name" value="WD40"/>
    <property type="match status" value="6"/>
</dbReference>
<evidence type="ECO:0000256" key="7">
    <source>
        <dbReference type="ARBA" id="ARBA00022892"/>
    </source>
</evidence>
<comment type="similarity">
    <text evidence="2 13">Belongs to the WD repeat COPB2 family.</text>
</comment>
<dbReference type="GO" id="GO:0008298">
    <property type="term" value="P:intracellular mRNA localization"/>
    <property type="evidence" value="ECO:0007669"/>
    <property type="project" value="EnsemblFungi"/>
</dbReference>
<keyword evidence="3 13" id="KW-0813">Transport</keyword>
<evidence type="ECO:0000259" key="15">
    <source>
        <dbReference type="Pfam" id="PF04053"/>
    </source>
</evidence>
<evidence type="ECO:0000256" key="14">
    <source>
        <dbReference type="PROSITE-ProRule" id="PRU00221"/>
    </source>
</evidence>
<dbReference type="GO" id="GO:0006886">
    <property type="term" value="P:intracellular protein transport"/>
    <property type="evidence" value="ECO:0007669"/>
    <property type="project" value="UniProtKB-UniRule"/>
</dbReference>
<sequence length="906" mass="102945">MGLRLDIKKLLSQRSSRVKSVEFHPTEPWILAGMYNGQVMIIDYNTSNVIKTFEVTDAPVRAVRWITRKNWIVIGSDDMLIRIINYNTYEKVATMEGHTDYLRCLAVHAEKPFILSSSDDMTVRLWDWEKGFKSIMTFEGHTHYVMSVVFSPKDGNIFATASLDKTIKVWSLNSSVPNFTLEGHSKGVNSVEFYHGGDKPYLVSGSDDKSERTVKVWDYQNKCCLQTLSAHSNNVSAVCFHPDLPLIISAGEDGTIRMWNSGTFRLENTLNYSFERGWSLCYLKGMNVMGFGYDEGTVVIKIGKEEPTMSMDSSGKIVWAKNNEIMSANVKNVEEIKDGERLNLNVKEMGNSEVYAQNLQHSPNGRFVVVCGDGEYTIYTSLAWRNKSYGTALEFVWSLDSNEYAIRESTSIVKIFKSFKEKEILKIPFSAEGLFGGVLLGVKSSNFLCFYDWETCKLIRRIDITAKNVYWSDNNELLTIVSEESFYVLKLNVEEYKLKIDSEISEDGIEESFEFICEVNESVKTGCWNGDCFIFTTNSNKLAYAVGNEVSTISMFDSPFFILGYVAKDARLYLADKDLNLISYSLSLNIISFKSFILRNELNSAFSLLPSISQSDKNILAHFLEKQGLKEKALEISNDEEHCFNLSIQLNKLQVAFELAEKDPSNDSKWRQLADAALSDWNFELAEKALWKSNDFSTLLILYQASGDSNGLLRLAQTAEELNQDNIAFNAYFLTHNHDKIINLLVKSQRFSEAVVYSQSYCPLKLSLVFSKWKSSLPKKIANRIMDPQSNPDQFPHLQTSLNAESWINSQRFSTLSGHHLQNYQSILNSDIHQAAASNTFPSISTVKFSSNVSVQRYQDDLKSTDGRSDNMSLEVNTTGTRDDFLEDLDMENMKLEDINEDNDDF</sequence>
<dbReference type="FunFam" id="1.25.40.470:FF:000001">
    <property type="entry name" value="Coatomer subunit beta"/>
    <property type="match status" value="1"/>
</dbReference>
<dbReference type="Pfam" id="PF04053">
    <property type="entry name" value="B-prop_COPA_B_2nd"/>
    <property type="match status" value="1"/>
</dbReference>
<dbReference type="GO" id="GO:0043130">
    <property type="term" value="F:ubiquitin binding"/>
    <property type="evidence" value="ECO:0007669"/>
    <property type="project" value="EnsemblFungi"/>
</dbReference>
<comment type="subcellular location">
    <subcellularLocation>
        <location evidence="1 13">Cytoplasmic vesicle</location>
        <location evidence="1 13">COPI-coated vesicle membrane</location>
        <topology evidence="1 13">Peripheral membrane protein</topology>
        <orientation evidence="1 13">Cytoplasmic side</orientation>
    </subcellularLocation>
    <subcellularLocation>
        <location evidence="13">Golgi apparatus membrane</location>
        <topology evidence="13">Peripheral membrane protein</topology>
        <orientation evidence="13">Cytoplasmic side</orientation>
    </subcellularLocation>
    <text evidence="13">The coatomer is cytoplasmic or polymerized on the cytoplasmic side of the Golgi, as well as on the vesicles/buds originating from it.</text>
</comment>
<evidence type="ECO:0000256" key="1">
    <source>
        <dbReference type="ARBA" id="ARBA00004347"/>
    </source>
</evidence>
<feature type="domain" description="COPA/B TPR" evidence="16">
    <location>
        <begin position="593"/>
        <end position="774"/>
    </location>
</feature>
<feature type="repeat" description="WD" evidence="14">
    <location>
        <begin position="228"/>
        <end position="260"/>
    </location>
</feature>
<evidence type="ECO:0000256" key="9">
    <source>
        <dbReference type="ARBA" id="ARBA00023034"/>
    </source>
</evidence>
<dbReference type="HOGENOM" id="CLU_005507_1_0_1"/>
<organism evidence="17 18">
    <name type="scientific">Rozella allomycis (strain CSF55)</name>
    <dbReference type="NCBI Taxonomy" id="988480"/>
    <lineage>
        <taxon>Eukaryota</taxon>
        <taxon>Fungi</taxon>
        <taxon>Fungi incertae sedis</taxon>
        <taxon>Cryptomycota</taxon>
        <taxon>Cryptomycota incertae sedis</taxon>
        <taxon>Rozella</taxon>
    </lineage>
</organism>
<evidence type="ECO:0000313" key="17">
    <source>
        <dbReference type="EMBL" id="EPZ35782.1"/>
    </source>
</evidence>
<dbReference type="GO" id="GO:0006890">
    <property type="term" value="P:retrograde vesicle-mediated transport, Golgi to endoplasmic reticulum"/>
    <property type="evidence" value="ECO:0007669"/>
    <property type="project" value="EnsemblFungi"/>
</dbReference>
<accession>A0A075B3U4</accession>
<gene>
    <name evidence="17" type="ORF">O9G_003265</name>
</gene>
<dbReference type="Pfam" id="PF23953">
    <property type="entry name" value="TPR_COPA_B"/>
    <property type="match status" value="1"/>
</dbReference>
<dbReference type="OMA" id="YVDYYPQ"/>
<comment type="subunit">
    <text evidence="13">Oligomeric complex that consists of at least the alpha, beta, beta', gamma, delta, epsilon and zeta subunits.</text>
</comment>
<dbReference type="PROSITE" id="PS50294">
    <property type="entry name" value="WD_REPEATS_REGION"/>
    <property type="match status" value="3"/>
</dbReference>
<dbReference type="FunFam" id="2.130.10.10:FF:000016">
    <property type="entry name" value="Coatomer alpha subunit, putative"/>
    <property type="match status" value="1"/>
</dbReference>
<dbReference type="CDD" id="cd00200">
    <property type="entry name" value="WD40"/>
    <property type="match status" value="1"/>
</dbReference>
<dbReference type="GO" id="GO:0006891">
    <property type="term" value="P:intra-Golgi vesicle-mediated transport"/>
    <property type="evidence" value="ECO:0007669"/>
    <property type="project" value="TreeGrafter"/>
</dbReference>
<dbReference type="Gene3D" id="2.130.10.10">
    <property type="entry name" value="YVTN repeat-like/Quinoprotein amine dehydrogenase"/>
    <property type="match status" value="1"/>
</dbReference>
<evidence type="ECO:0000256" key="11">
    <source>
        <dbReference type="ARBA" id="ARBA00023329"/>
    </source>
</evidence>
<dbReference type="GO" id="GO:0032511">
    <property type="term" value="P:late endosome to vacuole transport via multivesicular body sorting pathway"/>
    <property type="evidence" value="ECO:0007669"/>
    <property type="project" value="EnsemblFungi"/>
</dbReference>
<evidence type="ECO:0000313" key="18">
    <source>
        <dbReference type="Proteomes" id="UP000030755"/>
    </source>
</evidence>
<name>A0A075B3U4_ROZAC</name>
<dbReference type="PIRSF" id="PIRSF005567">
    <property type="entry name" value="Coatomer_beta'_subunit"/>
    <property type="match status" value="1"/>
</dbReference>
<dbReference type="PANTHER" id="PTHR19876:SF2">
    <property type="entry name" value="COATOMER SUBUNIT BETA"/>
    <property type="match status" value="1"/>
</dbReference>
<keyword evidence="5 14" id="KW-0853">WD repeat</keyword>
<proteinExistence type="inferred from homology"/>
<dbReference type="PRINTS" id="PR00320">
    <property type="entry name" value="GPROTEINBRPT"/>
</dbReference>
<dbReference type="InterPro" id="IPR016453">
    <property type="entry name" value="COPB2"/>
</dbReference>
<keyword evidence="4 13" id="KW-0963">Cytoplasm</keyword>
<keyword evidence="10 13" id="KW-0472">Membrane</keyword>
<keyword evidence="6" id="KW-0677">Repeat</keyword>
<dbReference type="PROSITE" id="PS50082">
    <property type="entry name" value="WD_REPEATS_2"/>
    <property type="match status" value="3"/>
</dbReference>
<evidence type="ECO:0000256" key="10">
    <source>
        <dbReference type="ARBA" id="ARBA00023136"/>
    </source>
</evidence>
<dbReference type="GO" id="GO:0000139">
    <property type="term" value="C:Golgi membrane"/>
    <property type="evidence" value="ECO:0007669"/>
    <property type="project" value="UniProtKB-SubCell"/>
</dbReference>
<dbReference type="GO" id="GO:0006888">
    <property type="term" value="P:endoplasmic reticulum to Golgi vesicle-mediated transport"/>
    <property type="evidence" value="ECO:0007669"/>
    <property type="project" value="EnsemblFungi"/>
</dbReference>
<dbReference type="GO" id="GO:0030126">
    <property type="term" value="C:COPI vesicle coat"/>
    <property type="evidence" value="ECO:0007669"/>
    <property type="project" value="EnsemblFungi"/>
</dbReference>
<dbReference type="InterPro" id="IPR056176">
    <property type="entry name" value="TPR_COPA_B"/>
</dbReference>
<feature type="domain" description="COPA/B second beta-propeller" evidence="15">
    <location>
        <begin position="322"/>
        <end position="576"/>
    </location>
</feature>
<evidence type="ECO:0000256" key="8">
    <source>
        <dbReference type="ARBA" id="ARBA00022927"/>
    </source>
</evidence>
<dbReference type="InterPro" id="IPR015943">
    <property type="entry name" value="WD40/YVTN_repeat-like_dom_sf"/>
</dbReference>
<evidence type="ECO:0000256" key="2">
    <source>
        <dbReference type="ARBA" id="ARBA00010844"/>
    </source>
</evidence>
<dbReference type="AlphaFoldDB" id="A0A075B3U4"/>
<evidence type="ECO:0000256" key="4">
    <source>
        <dbReference type="ARBA" id="ARBA00022490"/>
    </source>
</evidence>
<dbReference type="InterPro" id="IPR036322">
    <property type="entry name" value="WD40_repeat_dom_sf"/>
</dbReference>
<evidence type="ECO:0000256" key="6">
    <source>
        <dbReference type="ARBA" id="ARBA00022737"/>
    </source>
</evidence>
<dbReference type="EMBL" id="KE560757">
    <property type="protein sequence ID" value="EPZ35782.1"/>
    <property type="molecule type" value="Genomic_DNA"/>
</dbReference>
<keyword evidence="9 13" id="KW-0333">Golgi apparatus</keyword>
<keyword evidence="8 13" id="KW-0653">Protein transport</keyword>
<dbReference type="GO" id="GO:0005198">
    <property type="term" value="F:structural molecule activity"/>
    <property type="evidence" value="ECO:0007669"/>
    <property type="project" value="UniProtKB-UniRule"/>
</dbReference>
<dbReference type="CDD" id="cd22947">
    <property type="entry name" value="Coatomer_WDAD_beta-like"/>
    <property type="match status" value="1"/>
</dbReference>
<dbReference type="STRING" id="988480.A0A075B3U4"/>
<feature type="repeat" description="WD" evidence="14">
    <location>
        <begin position="138"/>
        <end position="180"/>
    </location>
</feature>
<keyword evidence="18" id="KW-1185">Reference proteome</keyword>
<feature type="repeat" description="WD" evidence="14">
    <location>
        <begin position="95"/>
        <end position="127"/>
    </location>
</feature>
<dbReference type="PANTHER" id="PTHR19876">
    <property type="entry name" value="COATOMER"/>
    <property type="match status" value="1"/>
</dbReference>
<dbReference type="Proteomes" id="UP000030755">
    <property type="component" value="Unassembled WGS sequence"/>
</dbReference>
<dbReference type="InterPro" id="IPR001680">
    <property type="entry name" value="WD40_rpt"/>
</dbReference>
<reference evidence="17 18" key="1">
    <citation type="journal article" date="2013" name="Curr. Biol.">
        <title>Shared signatures of parasitism and phylogenomics unite Cryptomycota and microsporidia.</title>
        <authorList>
            <person name="James T.Y."/>
            <person name="Pelin A."/>
            <person name="Bonen L."/>
            <person name="Ahrendt S."/>
            <person name="Sain D."/>
            <person name="Corradi N."/>
            <person name="Stajich J.E."/>
        </authorList>
    </citation>
    <scope>NUCLEOTIDE SEQUENCE [LARGE SCALE GENOMIC DNA]</scope>
    <source>
        <strain evidence="17 18">CSF55</strain>
    </source>
</reference>
<dbReference type="SUPFAM" id="SSF50978">
    <property type="entry name" value="WD40 repeat-like"/>
    <property type="match status" value="2"/>
</dbReference>
<evidence type="ECO:0000259" key="16">
    <source>
        <dbReference type="Pfam" id="PF23953"/>
    </source>
</evidence>
<evidence type="ECO:0000256" key="13">
    <source>
        <dbReference type="PIRNR" id="PIRNR005567"/>
    </source>
</evidence>
<keyword evidence="11 13" id="KW-0968">Cytoplasmic vesicle</keyword>